<feature type="domain" description="Type I restriction enzyme R protein N-terminal" evidence="2">
    <location>
        <begin position="39"/>
        <end position="121"/>
    </location>
</feature>
<accession>A0ABN7WI75</accession>
<feature type="domain" description="DNA methylase adenine-specific" evidence="1">
    <location>
        <begin position="383"/>
        <end position="503"/>
    </location>
</feature>
<name>A0ABN7WI75_GIGMA</name>
<feature type="domain" description="DNA methylase adenine-specific" evidence="1">
    <location>
        <begin position="273"/>
        <end position="356"/>
    </location>
</feature>
<evidence type="ECO:0000259" key="1">
    <source>
        <dbReference type="Pfam" id="PF02384"/>
    </source>
</evidence>
<evidence type="ECO:0000259" key="2">
    <source>
        <dbReference type="Pfam" id="PF13588"/>
    </source>
</evidence>
<dbReference type="InterPro" id="IPR029464">
    <property type="entry name" value="HSDR_N"/>
</dbReference>
<dbReference type="PANTHER" id="PTHR42998:SF1">
    <property type="entry name" value="TYPE I RESTRICTION ENZYME HINDI METHYLASE SUBUNIT"/>
    <property type="match status" value="1"/>
</dbReference>
<dbReference type="SUPFAM" id="SSF53335">
    <property type="entry name" value="S-adenosyl-L-methionine-dependent methyltransferases"/>
    <property type="match status" value="1"/>
</dbReference>
<dbReference type="Pfam" id="PF13588">
    <property type="entry name" value="HSDR_N_2"/>
    <property type="match status" value="1"/>
</dbReference>
<keyword evidence="4" id="KW-1185">Reference proteome</keyword>
<evidence type="ECO:0000313" key="4">
    <source>
        <dbReference type="Proteomes" id="UP000789901"/>
    </source>
</evidence>
<feature type="non-terminal residue" evidence="3">
    <location>
        <position position="1"/>
    </location>
</feature>
<proteinExistence type="predicted"/>
<dbReference type="InterPro" id="IPR052916">
    <property type="entry name" value="Type-I_RE_MTase_Subunit"/>
</dbReference>
<sequence length="504" mass="57787">LLKRLLEQKEVIILQKYKNEDVKMLLTKLATPEEIEAVQIFSKQLVEDYNYPKDHIQTRPQFRVRRIPSDTRKEYPIDIAVFSNNKKQENDIYIIVECKKKNRKDGKTQLQDYLTFSKAFLGVKIVERSGRVEFEEIPNIPQFGQRIEDIGKFRRKDLKPTRNLKATFKAIRNHLAANTVGATRDEVLAQQLINLIFCKIFDEKTTKPEDIVTFRAGVEENPEDVKERILGLFEKVKKDKKDVLDKNDAITLDVNSIVYVVGELQNYRLMEAERDVIADAFEVFIGHALKGEQGQFFTPRNVVKMMVNILDPDDGDLVIDPACGNQKGKDFSWDDSGIEREKVKFASNRIMGIDKDYFLSKVAKAYMTLIGDGTGGIFCEDKKGGLKEQGAPQILFIERCLQFLKNGGRMAIVLPDGIYGNNQLGYVRKLIMKKARIIAIIDVPKETFQPNTSTKTSILILHKTDKISTNYPVFMCVAETCGHDRRGNWKEDDDISKVADEFRK</sequence>
<dbReference type="InterPro" id="IPR029063">
    <property type="entry name" value="SAM-dependent_MTases_sf"/>
</dbReference>
<dbReference type="InterPro" id="IPR003356">
    <property type="entry name" value="DNA_methylase_A-5"/>
</dbReference>
<dbReference type="Gene3D" id="3.40.50.150">
    <property type="entry name" value="Vaccinia Virus protein VP39"/>
    <property type="match status" value="2"/>
</dbReference>
<protein>
    <submittedName>
        <fullName evidence="3">7006_t:CDS:1</fullName>
    </submittedName>
</protein>
<dbReference type="Proteomes" id="UP000789901">
    <property type="component" value="Unassembled WGS sequence"/>
</dbReference>
<dbReference type="PRINTS" id="PR00507">
    <property type="entry name" value="N12N6MTFRASE"/>
</dbReference>
<dbReference type="Pfam" id="PF02384">
    <property type="entry name" value="N6_Mtase"/>
    <property type="match status" value="2"/>
</dbReference>
<reference evidence="3 4" key="1">
    <citation type="submission" date="2021-06" db="EMBL/GenBank/DDBJ databases">
        <authorList>
            <person name="Kallberg Y."/>
            <person name="Tangrot J."/>
            <person name="Rosling A."/>
        </authorList>
    </citation>
    <scope>NUCLEOTIDE SEQUENCE [LARGE SCALE GENOMIC DNA]</scope>
    <source>
        <strain evidence="3 4">120-4 pot B 10/14</strain>
    </source>
</reference>
<gene>
    <name evidence="3" type="ORF">GMARGA_LOCUS30709</name>
</gene>
<dbReference type="EMBL" id="CAJVQB010043977">
    <property type="protein sequence ID" value="CAG8831569.1"/>
    <property type="molecule type" value="Genomic_DNA"/>
</dbReference>
<organism evidence="3 4">
    <name type="scientific">Gigaspora margarita</name>
    <dbReference type="NCBI Taxonomy" id="4874"/>
    <lineage>
        <taxon>Eukaryota</taxon>
        <taxon>Fungi</taxon>
        <taxon>Fungi incertae sedis</taxon>
        <taxon>Mucoromycota</taxon>
        <taxon>Glomeromycotina</taxon>
        <taxon>Glomeromycetes</taxon>
        <taxon>Diversisporales</taxon>
        <taxon>Gigasporaceae</taxon>
        <taxon>Gigaspora</taxon>
    </lineage>
</organism>
<comment type="caution">
    <text evidence="3">The sequence shown here is derived from an EMBL/GenBank/DDBJ whole genome shotgun (WGS) entry which is preliminary data.</text>
</comment>
<dbReference type="PANTHER" id="PTHR42998">
    <property type="entry name" value="TYPE I RESTRICTION ENZYME HINDVIIP M PROTEIN-RELATED"/>
    <property type="match status" value="1"/>
</dbReference>
<evidence type="ECO:0000313" key="3">
    <source>
        <dbReference type="EMBL" id="CAG8831569.1"/>
    </source>
</evidence>